<dbReference type="SUPFAM" id="SSF69065">
    <property type="entry name" value="RNase III domain-like"/>
    <property type="match status" value="1"/>
</dbReference>
<dbReference type="Proteomes" id="UP001215598">
    <property type="component" value="Unassembled WGS sequence"/>
</dbReference>
<proteinExistence type="predicted"/>
<feature type="compositionally biased region" description="Pro residues" evidence="1">
    <location>
        <begin position="146"/>
        <end position="167"/>
    </location>
</feature>
<reference evidence="3" key="1">
    <citation type="submission" date="2023-03" db="EMBL/GenBank/DDBJ databases">
        <title>Massive genome expansion in bonnet fungi (Mycena s.s.) driven by repeated elements and novel gene families across ecological guilds.</title>
        <authorList>
            <consortium name="Lawrence Berkeley National Laboratory"/>
            <person name="Harder C.B."/>
            <person name="Miyauchi S."/>
            <person name="Viragh M."/>
            <person name="Kuo A."/>
            <person name="Thoen E."/>
            <person name="Andreopoulos B."/>
            <person name="Lu D."/>
            <person name="Skrede I."/>
            <person name="Drula E."/>
            <person name="Henrissat B."/>
            <person name="Morin E."/>
            <person name="Kohler A."/>
            <person name="Barry K."/>
            <person name="LaButti K."/>
            <person name="Morin E."/>
            <person name="Salamov A."/>
            <person name="Lipzen A."/>
            <person name="Mereny Z."/>
            <person name="Hegedus B."/>
            <person name="Baldrian P."/>
            <person name="Stursova M."/>
            <person name="Weitz H."/>
            <person name="Taylor A."/>
            <person name="Grigoriev I.V."/>
            <person name="Nagy L.G."/>
            <person name="Martin F."/>
            <person name="Kauserud H."/>
        </authorList>
    </citation>
    <scope>NUCLEOTIDE SEQUENCE</scope>
    <source>
        <strain evidence="3">CBHHK182m</strain>
    </source>
</reference>
<dbReference type="GO" id="GO:0006396">
    <property type="term" value="P:RNA processing"/>
    <property type="evidence" value="ECO:0007669"/>
    <property type="project" value="InterPro"/>
</dbReference>
<gene>
    <name evidence="3" type="ORF">B0H16DRAFT_1490565</name>
</gene>
<organism evidence="3 4">
    <name type="scientific">Mycena metata</name>
    <dbReference type="NCBI Taxonomy" id="1033252"/>
    <lineage>
        <taxon>Eukaryota</taxon>
        <taxon>Fungi</taxon>
        <taxon>Dikarya</taxon>
        <taxon>Basidiomycota</taxon>
        <taxon>Agaricomycotina</taxon>
        <taxon>Agaricomycetes</taxon>
        <taxon>Agaricomycetidae</taxon>
        <taxon>Agaricales</taxon>
        <taxon>Marasmiineae</taxon>
        <taxon>Mycenaceae</taxon>
        <taxon>Mycena</taxon>
    </lineage>
</organism>
<evidence type="ECO:0000313" key="4">
    <source>
        <dbReference type="Proteomes" id="UP001215598"/>
    </source>
</evidence>
<dbReference type="AlphaFoldDB" id="A0AAD7P3N4"/>
<feature type="region of interest" description="Disordered" evidence="1">
    <location>
        <begin position="17"/>
        <end position="38"/>
    </location>
</feature>
<dbReference type="InterPro" id="IPR000999">
    <property type="entry name" value="RNase_III_dom"/>
</dbReference>
<dbReference type="InterPro" id="IPR036389">
    <property type="entry name" value="RNase_III_sf"/>
</dbReference>
<protein>
    <recommendedName>
        <fullName evidence="2">RNase III domain-containing protein</fullName>
    </recommendedName>
</protein>
<feature type="domain" description="RNase III" evidence="2">
    <location>
        <begin position="42"/>
        <end position="136"/>
    </location>
</feature>
<comment type="caution">
    <text evidence="3">The sequence shown here is derived from an EMBL/GenBank/DDBJ whole genome shotgun (WGS) entry which is preliminary data.</text>
</comment>
<feature type="region of interest" description="Disordered" evidence="1">
    <location>
        <begin position="208"/>
        <end position="233"/>
    </location>
</feature>
<feature type="region of interest" description="Disordered" evidence="1">
    <location>
        <begin position="144"/>
        <end position="174"/>
    </location>
</feature>
<dbReference type="EMBL" id="JARKIB010000001">
    <property type="protein sequence ID" value="KAJ7786465.1"/>
    <property type="molecule type" value="Genomic_DNA"/>
</dbReference>
<dbReference type="GO" id="GO:0004525">
    <property type="term" value="F:ribonuclease III activity"/>
    <property type="evidence" value="ECO:0007669"/>
    <property type="project" value="InterPro"/>
</dbReference>
<evidence type="ECO:0000256" key="1">
    <source>
        <dbReference type="SAM" id="MobiDB-lite"/>
    </source>
</evidence>
<evidence type="ECO:0000259" key="2">
    <source>
        <dbReference type="PROSITE" id="PS50142"/>
    </source>
</evidence>
<accession>A0AAD7P3N4</accession>
<evidence type="ECO:0000313" key="3">
    <source>
        <dbReference type="EMBL" id="KAJ7786465.1"/>
    </source>
</evidence>
<dbReference type="PROSITE" id="PS50142">
    <property type="entry name" value="RNASE_3_2"/>
    <property type="match status" value="1"/>
</dbReference>
<dbReference type="SUPFAM" id="SSF54768">
    <property type="entry name" value="dsRNA-binding domain-like"/>
    <property type="match status" value="1"/>
</dbReference>
<dbReference type="Gene3D" id="1.10.1520.10">
    <property type="entry name" value="Ribonuclease III domain"/>
    <property type="match status" value="1"/>
</dbReference>
<name>A0AAD7P3N4_9AGAR</name>
<sequence>MPGAGFFKLQHITTFRKRQRPSHPITPHPPAKKLKGSDVMNNEYGDVERLAELGRNTLNLVLVAHAFQKRPMLLAEQINDYAREAVSDANLREWLTFYNIKSSFRAAPNSFDLLESPEEMRKFFTGYVGALYLRNGINHVQASYGSPPPSMGMPPPPLGAPPPPPPSNSGSPTITLSLVNQTAMQKGVSVTYPAQNMGGPSHAPIWKRGEGTGKNQKLAKEEAGRQAYRTMGW</sequence>
<keyword evidence="4" id="KW-1185">Reference proteome</keyword>